<dbReference type="Pfam" id="PF00172">
    <property type="entry name" value="Zn_clus"/>
    <property type="match status" value="1"/>
</dbReference>
<name>A0ABR2V6L9_9PEZI</name>
<dbReference type="Gene3D" id="4.10.240.10">
    <property type="entry name" value="Zn(2)-C6 fungal-type DNA-binding domain"/>
    <property type="match status" value="1"/>
</dbReference>
<evidence type="ECO:0000313" key="4">
    <source>
        <dbReference type="EMBL" id="KAK9422542.1"/>
    </source>
</evidence>
<dbReference type="InterPro" id="IPR036864">
    <property type="entry name" value="Zn2-C6_fun-type_DNA-bd_sf"/>
</dbReference>
<keyword evidence="1" id="KW-0479">Metal-binding</keyword>
<evidence type="ECO:0000259" key="3">
    <source>
        <dbReference type="PROSITE" id="PS50048"/>
    </source>
</evidence>
<dbReference type="PROSITE" id="PS00463">
    <property type="entry name" value="ZN2_CY6_FUNGAL_1"/>
    <property type="match status" value="1"/>
</dbReference>
<evidence type="ECO:0000256" key="1">
    <source>
        <dbReference type="ARBA" id="ARBA00022723"/>
    </source>
</evidence>
<accession>A0ABR2V6L9</accession>
<evidence type="ECO:0000313" key="5">
    <source>
        <dbReference type="Proteomes" id="UP001408356"/>
    </source>
</evidence>
<organism evidence="4 5">
    <name type="scientific">Seiridium unicorne</name>
    <dbReference type="NCBI Taxonomy" id="138068"/>
    <lineage>
        <taxon>Eukaryota</taxon>
        <taxon>Fungi</taxon>
        <taxon>Dikarya</taxon>
        <taxon>Ascomycota</taxon>
        <taxon>Pezizomycotina</taxon>
        <taxon>Sordariomycetes</taxon>
        <taxon>Xylariomycetidae</taxon>
        <taxon>Amphisphaeriales</taxon>
        <taxon>Sporocadaceae</taxon>
        <taxon>Seiridium</taxon>
    </lineage>
</organism>
<dbReference type="InterPro" id="IPR007219">
    <property type="entry name" value="XnlR_reg_dom"/>
</dbReference>
<dbReference type="InterPro" id="IPR001138">
    <property type="entry name" value="Zn2Cys6_DnaBD"/>
</dbReference>
<dbReference type="SMART" id="SM00066">
    <property type="entry name" value="GAL4"/>
    <property type="match status" value="1"/>
</dbReference>
<dbReference type="Pfam" id="PF04082">
    <property type="entry name" value="Fungal_trans"/>
    <property type="match status" value="1"/>
</dbReference>
<comment type="caution">
    <text evidence="4">The sequence shown here is derived from an EMBL/GenBank/DDBJ whole genome shotgun (WGS) entry which is preliminary data.</text>
</comment>
<dbReference type="PANTHER" id="PTHR47785">
    <property type="entry name" value="ZN(II)2CYS6 TRANSCRIPTION FACTOR (EUROFUNG)-RELATED-RELATED"/>
    <property type="match status" value="1"/>
</dbReference>
<evidence type="ECO:0000256" key="2">
    <source>
        <dbReference type="ARBA" id="ARBA00023242"/>
    </source>
</evidence>
<dbReference type="InterPro" id="IPR053181">
    <property type="entry name" value="EcdB-like_regulator"/>
</dbReference>
<dbReference type="CDD" id="cd12148">
    <property type="entry name" value="fungal_TF_MHR"/>
    <property type="match status" value="1"/>
</dbReference>
<protein>
    <recommendedName>
        <fullName evidence="3">Zn(2)-C6 fungal-type domain-containing protein</fullName>
    </recommendedName>
</protein>
<dbReference type="EMBL" id="JARVKF010000112">
    <property type="protein sequence ID" value="KAK9422542.1"/>
    <property type="molecule type" value="Genomic_DNA"/>
</dbReference>
<dbReference type="SUPFAM" id="SSF57701">
    <property type="entry name" value="Zn2/Cys6 DNA-binding domain"/>
    <property type="match status" value="1"/>
</dbReference>
<keyword evidence="2" id="KW-0539">Nucleus</keyword>
<dbReference type="PROSITE" id="PS50048">
    <property type="entry name" value="ZN2_CY6_FUNGAL_2"/>
    <property type="match status" value="1"/>
</dbReference>
<proteinExistence type="predicted"/>
<dbReference type="CDD" id="cd00067">
    <property type="entry name" value="GAL4"/>
    <property type="match status" value="1"/>
</dbReference>
<reference evidence="4 5" key="1">
    <citation type="journal article" date="2024" name="J. Plant Pathol.">
        <title>Sequence and assembly of the genome of Seiridium unicorne, isolate CBS 538.82, causal agent of cypress canker disease.</title>
        <authorList>
            <person name="Scali E."/>
            <person name="Rocca G.D."/>
            <person name="Danti R."/>
            <person name="Garbelotto M."/>
            <person name="Barberini S."/>
            <person name="Baroncelli R."/>
            <person name="Emiliani G."/>
        </authorList>
    </citation>
    <scope>NUCLEOTIDE SEQUENCE [LARGE SCALE GENOMIC DNA]</scope>
    <source>
        <strain evidence="4 5">BM-138-508</strain>
    </source>
</reference>
<sequence>MMNRILPRLLPKPLLDTGKIGALLACDFCRHRKRRCDGQKPCSTCRDSNADCVYKELPYDRIEDASPTAVADRLARIEALLEQQSQQLRHLSTSSTPTNASVVPFDYNQSPLFPQVSEFAEIPSFPQENTIESPAFLIPKGHTTLTTMLLSVPQVRDQLGDYPRDYFYKIEENQALPGTLQTPQSDRKTWPPLRQNILNRLSENYFRNVHPHHPLFSPGTFHVWQTKLIKKEPMENAEAAICLCVYALGAITTPIASTPDASDEALGLGFFRPALATAIHEYIWNFKPDLAVCQALLLAGSYLSHLGRPVHSWRMVYFASQRFLQIMELRRGEDFFSECNEAELRVFWQCFLVDCNKAEDLDVLRSGIEPLGDKMPLPHSLDSSDHEETIHLFAEISIRRLLNRVQCSLYNPDTEISPSGAMSPAGAWQGLSLQKLLTLSSELDRQLEQWYVSIPDGIRPPRGVEITPTERGRILRIRYYSARHIIHRPFVLYAVAQQHRASSGQISPGSSVAHVAEVSLPQVVMEKCETCIDSCATYLYNTIEMLDRRSPYLWSYSQSCLACFLVLMLAESCPPLRKFVPPMGSLQDTVVSRLEKWTVEGSSFAAVVAILQRLEFRKTGSA</sequence>
<gene>
    <name evidence="4" type="ORF">SUNI508_00405</name>
</gene>
<dbReference type="Proteomes" id="UP001408356">
    <property type="component" value="Unassembled WGS sequence"/>
</dbReference>
<keyword evidence="5" id="KW-1185">Reference proteome</keyword>
<feature type="domain" description="Zn(2)-C6 fungal-type" evidence="3">
    <location>
        <begin position="25"/>
        <end position="54"/>
    </location>
</feature>